<dbReference type="OrthoDB" id="9772497at2"/>
<keyword evidence="2 4" id="KW-0456">Lyase</keyword>
<dbReference type="PANTHER" id="PTHR28004:SF2">
    <property type="entry name" value="D-SERINE DEHYDRATASE"/>
    <property type="match status" value="1"/>
</dbReference>
<dbReference type="EMBL" id="UGPB01000001">
    <property type="protein sequence ID" value="STY30464.1"/>
    <property type="molecule type" value="Genomic_DNA"/>
</dbReference>
<feature type="domain" description="D-serine dehydratase-like" evidence="3">
    <location>
        <begin position="266"/>
        <end position="356"/>
    </location>
</feature>
<gene>
    <name evidence="4" type="ORF">NCTC11532_02418</name>
</gene>
<dbReference type="Pfam" id="PF14031">
    <property type="entry name" value="D-ser_dehydrat"/>
    <property type="match status" value="1"/>
</dbReference>
<sequence>MKEAIGLKKTELDTPCLLIDKNILKSNLGVMRNHSIENKIDIRPHCKTHKCSELARLQIEYGSIGVCVAKVSEAEILIQQGIPNILITSPIVTQNKISRLMNCLEKAPSTLVVVDNLQNIAALNEAGSCCKKIIPVLLDVDAGIGRTGVNPEYVLEFAFKIKQLPWLKLMGIQCYAGNLQHIPFYNDRKKQSLHIMQMASDLIKNLRENGIHCSILTGSGTGTFDIDVQATEVTEIQPGSYTVMDVQYMNIGSKEDEKQFNLFKPALTLLTTVISNNRTEHVTVDAGTKAIYVDKQRPQIISHHGLVYDWGGFGDEHGKVFAVHGSPLPSYGEVLELVVPHCDPTINLFDQFFIIENNQVVDVWKIDLRGKCQ</sequence>
<keyword evidence="5" id="KW-1185">Reference proteome</keyword>
<reference evidence="4 5" key="1">
    <citation type="submission" date="2018-06" db="EMBL/GenBank/DDBJ databases">
        <authorList>
            <consortium name="Pathogen Informatics"/>
            <person name="Doyle S."/>
        </authorList>
    </citation>
    <scope>NUCLEOTIDE SEQUENCE [LARGE SCALE GENOMIC DNA]</scope>
    <source>
        <strain evidence="4 5">NCTC11532</strain>
    </source>
</reference>
<name>A0A378LWP4_9GAMM</name>
<dbReference type="InterPro" id="IPR029066">
    <property type="entry name" value="PLP-binding_barrel"/>
</dbReference>
<protein>
    <submittedName>
        <fullName evidence="4">Alanine racemase</fullName>
        <ecNumber evidence="4">4.1.2.42</ecNumber>
    </submittedName>
</protein>
<dbReference type="Proteomes" id="UP000255297">
    <property type="component" value="Unassembled WGS sequence"/>
</dbReference>
<dbReference type="PANTHER" id="PTHR28004">
    <property type="entry name" value="ZGC:162816-RELATED"/>
    <property type="match status" value="1"/>
</dbReference>
<dbReference type="Gene3D" id="3.20.20.10">
    <property type="entry name" value="Alanine racemase"/>
    <property type="match status" value="1"/>
</dbReference>
<dbReference type="CDD" id="cd06819">
    <property type="entry name" value="PLPDE_III_LS_D-TA"/>
    <property type="match status" value="1"/>
</dbReference>
<evidence type="ECO:0000313" key="5">
    <source>
        <dbReference type="Proteomes" id="UP000255297"/>
    </source>
</evidence>
<dbReference type="GO" id="GO:0043876">
    <property type="term" value="F:D-threonine aldolase activity"/>
    <property type="evidence" value="ECO:0007669"/>
    <property type="project" value="UniProtKB-EC"/>
</dbReference>
<organism evidence="4 5">
    <name type="scientific">Legionella wadsworthii</name>
    <dbReference type="NCBI Taxonomy" id="28088"/>
    <lineage>
        <taxon>Bacteria</taxon>
        <taxon>Pseudomonadati</taxon>
        <taxon>Pseudomonadota</taxon>
        <taxon>Gammaproteobacteria</taxon>
        <taxon>Legionellales</taxon>
        <taxon>Legionellaceae</taxon>
        <taxon>Legionella</taxon>
    </lineage>
</organism>
<dbReference type="STRING" id="1122170.GCA_000701265_02638"/>
<dbReference type="SUPFAM" id="SSF51419">
    <property type="entry name" value="PLP-binding barrel"/>
    <property type="match status" value="1"/>
</dbReference>
<comment type="similarity">
    <text evidence="1">Belongs to the DSD1 family.</text>
</comment>
<dbReference type="GO" id="GO:0008721">
    <property type="term" value="F:D-serine ammonia-lyase activity"/>
    <property type="evidence" value="ECO:0007669"/>
    <property type="project" value="TreeGrafter"/>
</dbReference>
<dbReference type="EC" id="4.1.2.42" evidence="4"/>
<dbReference type="InterPro" id="IPR042208">
    <property type="entry name" value="D-ser_dehydrat-like_sf"/>
</dbReference>
<proteinExistence type="inferred from homology"/>
<dbReference type="InterPro" id="IPR001608">
    <property type="entry name" value="Ala_racemase_N"/>
</dbReference>
<evidence type="ECO:0000259" key="3">
    <source>
        <dbReference type="SMART" id="SM01119"/>
    </source>
</evidence>
<dbReference type="SMART" id="SM01119">
    <property type="entry name" value="D-ser_dehydrat"/>
    <property type="match status" value="1"/>
</dbReference>
<accession>A0A378LWP4</accession>
<dbReference type="AlphaFoldDB" id="A0A378LWP4"/>
<evidence type="ECO:0000256" key="2">
    <source>
        <dbReference type="ARBA" id="ARBA00023239"/>
    </source>
</evidence>
<evidence type="ECO:0000256" key="1">
    <source>
        <dbReference type="ARBA" id="ARBA00005323"/>
    </source>
</evidence>
<dbReference type="Gene3D" id="2.40.37.20">
    <property type="entry name" value="D-serine dehydratase-like domain"/>
    <property type="match status" value="1"/>
</dbReference>
<dbReference type="GO" id="GO:0036088">
    <property type="term" value="P:D-serine catabolic process"/>
    <property type="evidence" value="ECO:0007669"/>
    <property type="project" value="TreeGrafter"/>
</dbReference>
<dbReference type="Pfam" id="PF01168">
    <property type="entry name" value="Ala_racemase_N"/>
    <property type="match status" value="1"/>
</dbReference>
<dbReference type="RefSeq" id="WP_031563674.1">
    <property type="nucleotide sequence ID" value="NZ_CAAAIS010000004.1"/>
</dbReference>
<dbReference type="InterPro" id="IPR026956">
    <property type="entry name" value="D-ser_dehydrat-like_dom"/>
</dbReference>
<dbReference type="InterPro" id="IPR051466">
    <property type="entry name" value="D-amino_acid_metab_enzyme"/>
</dbReference>
<evidence type="ECO:0000313" key="4">
    <source>
        <dbReference type="EMBL" id="STY30464.1"/>
    </source>
</evidence>